<feature type="transmembrane region" description="Helical" evidence="8">
    <location>
        <begin position="983"/>
        <end position="1009"/>
    </location>
</feature>
<name>A0A6J4HV75_9SPHI</name>
<feature type="transmembrane region" description="Helical" evidence="8">
    <location>
        <begin position="906"/>
        <end position="930"/>
    </location>
</feature>
<feature type="transmembrane region" description="Helical" evidence="8">
    <location>
        <begin position="360"/>
        <end position="380"/>
    </location>
</feature>
<dbReference type="EMBL" id="CADCTQ010000090">
    <property type="protein sequence ID" value="CAA9231943.1"/>
    <property type="molecule type" value="Genomic_DNA"/>
</dbReference>
<feature type="transmembrane region" description="Helical" evidence="8">
    <location>
        <begin position="386"/>
        <end position="410"/>
    </location>
</feature>
<dbReference type="SUPFAM" id="SSF82714">
    <property type="entry name" value="Multidrug efflux transporter AcrB TolC docking domain, DN and DC subdomains"/>
    <property type="match status" value="2"/>
</dbReference>
<dbReference type="SUPFAM" id="SSF82693">
    <property type="entry name" value="Multidrug efflux transporter AcrB pore domain, PN1, PN2, PC1 and PC2 subdomains"/>
    <property type="match status" value="3"/>
</dbReference>
<dbReference type="Gene3D" id="3.30.70.1320">
    <property type="entry name" value="Multidrug efflux transporter AcrB pore domain like"/>
    <property type="match status" value="1"/>
</dbReference>
<feature type="transmembrane region" description="Helical" evidence="8">
    <location>
        <begin position="955"/>
        <end position="977"/>
    </location>
</feature>
<dbReference type="PANTHER" id="PTHR32063">
    <property type="match status" value="1"/>
</dbReference>
<dbReference type="AlphaFoldDB" id="A0A6J4HV75"/>
<feature type="transmembrane region" description="Helical" evidence="8">
    <location>
        <begin position="337"/>
        <end position="353"/>
    </location>
</feature>
<dbReference type="InterPro" id="IPR027463">
    <property type="entry name" value="AcrB_DN_DC_subdom"/>
</dbReference>
<dbReference type="PRINTS" id="PR00702">
    <property type="entry name" value="ACRIFLAVINRP"/>
</dbReference>
<keyword evidence="3" id="KW-1003">Cell membrane</keyword>
<feature type="transmembrane region" description="Helical" evidence="8">
    <location>
        <begin position="852"/>
        <end position="869"/>
    </location>
</feature>
<feature type="transmembrane region" description="Helical" evidence="8">
    <location>
        <begin position="12"/>
        <end position="32"/>
    </location>
</feature>
<dbReference type="FunFam" id="1.20.1640.10:FF:000001">
    <property type="entry name" value="Efflux pump membrane transporter"/>
    <property type="match status" value="1"/>
</dbReference>
<comment type="subcellular location">
    <subcellularLocation>
        <location evidence="1">Cell inner membrane</location>
        <topology evidence="1">Multi-pass membrane protein</topology>
    </subcellularLocation>
</comment>
<evidence type="ECO:0000256" key="7">
    <source>
        <dbReference type="ARBA" id="ARBA00023136"/>
    </source>
</evidence>
<sequence>MNISSLSINRPVMATVFSIVIVLFGVIGFRSLGVREYPSVDPPVITVGTNYTGANADVMESQITEPLEESINGIAGIRSISSVSSDGRSNITVEFNLGTDLEDAANDVRDRVSRAIRNLPPDADPPVVTKSDADANPILSLTVQSDSRNLLELTDVANNIFKERLQTIPGVSEIRIWGEKRYAMRLLLDPDRLAAYQLTPLDVRDALNRQNVELPSGRIEGYGTELTVRTLGRLRTESDFNDMIIKETEGSIVRFKDIGEAVLAPENERTILRGNGLVPMVGVAITPQPGSNYVAIADEFYKRVEKIKAELPKDLKLGMALDTTVNIRKAITEVEETIFIAFALVVLVIFVFLRDWRTTLIPVLAIPISLVGTFFIMYLFGFSINILTLLGIVLATGLVVDDAIVVLENIYVKIEEGKDPIEAGHEGANEIYFAIISTTITLAAVFLPIIFLSGLTGRLFREFGVVVAGSVLISAFVSLTLTPMMSARFLKKKKKQSRFFAATERLFERMTNGYNRGLTWFVRHRGIAVAVMVVSMGLIFLVGSQLKSELAPLEDKGRLQIAATAPEGTSYEMMDAYIKQVGTMVDSLQGKESMMAITAPSFGASASANSGFVRITLVDPTERDFTQQELADKMSGVLKNYSFARSFVIQEQTIGGSRGGGLPVQYVIQAPTFEKLKEVIPKFMDKAQANPAFQVVDLNLKFNKPELQINIDRERARVLGVSVIDIAQTLQLYFSGQRFGYFILEGKQYQVIGQASRTNRDEPLDLSSVNVKNDRGELISLDNVVRLSGEASPPQLYRYNRYVAATVSASPAPGVTLGQGIEAMDAVARETLDDSFSTDLAGTSKEFKESSGSLLFAFVFALVLIYLILSAQFESFTDPLIIMFTVPLALAGAVLSLWLTGQTLNIFSQIGIIVLIGIVTKNGILIVEFANQRKEEGLSKVEAVIDAATQRLRPILMTSLASGLGALPIALALGAAAKSRSPIGIVIIGGLLFSLVLTLFVIPALYTYLSRERKAGEHKAPAPQAPQLASA</sequence>
<dbReference type="Gene3D" id="3.30.70.1440">
    <property type="entry name" value="Multidrug efflux transporter AcrB pore domain"/>
    <property type="match status" value="1"/>
</dbReference>
<dbReference type="Gene3D" id="1.20.1640.10">
    <property type="entry name" value="Multidrug efflux transporter AcrB transmembrane domain"/>
    <property type="match status" value="2"/>
</dbReference>
<keyword evidence="7 8" id="KW-0472">Membrane</keyword>
<evidence type="ECO:0000256" key="5">
    <source>
        <dbReference type="ARBA" id="ARBA00022692"/>
    </source>
</evidence>
<dbReference type="PANTHER" id="PTHR32063:SF28">
    <property type="entry name" value="BLR2861 PROTEIN"/>
    <property type="match status" value="1"/>
</dbReference>
<dbReference type="Gene3D" id="3.30.2090.10">
    <property type="entry name" value="Multidrug efflux transporter AcrB TolC docking domain, DN and DC subdomains"/>
    <property type="match status" value="2"/>
</dbReference>
<feature type="transmembrane region" description="Helical" evidence="8">
    <location>
        <begin position="431"/>
        <end position="451"/>
    </location>
</feature>
<gene>
    <name evidence="9" type="ORF">AVDCRST_MAG56-1175</name>
</gene>
<evidence type="ECO:0000256" key="6">
    <source>
        <dbReference type="ARBA" id="ARBA00022989"/>
    </source>
</evidence>
<dbReference type="GO" id="GO:0042910">
    <property type="term" value="F:xenobiotic transmembrane transporter activity"/>
    <property type="evidence" value="ECO:0007669"/>
    <property type="project" value="TreeGrafter"/>
</dbReference>
<accession>A0A6J4HV75</accession>
<organism evidence="9">
    <name type="scientific">uncultured Cytophagales bacterium</name>
    <dbReference type="NCBI Taxonomy" id="158755"/>
    <lineage>
        <taxon>Bacteria</taxon>
        <taxon>Pseudomonadati</taxon>
        <taxon>Bacteroidota</taxon>
        <taxon>Sphingobacteriia</taxon>
        <taxon>Sphingobacteriales</taxon>
        <taxon>environmental samples</taxon>
    </lineage>
</organism>
<dbReference type="Pfam" id="PF00873">
    <property type="entry name" value="ACR_tran"/>
    <property type="match status" value="1"/>
</dbReference>
<evidence type="ECO:0000256" key="4">
    <source>
        <dbReference type="ARBA" id="ARBA00022519"/>
    </source>
</evidence>
<reference evidence="9" key="1">
    <citation type="submission" date="2020-02" db="EMBL/GenBank/DDBJ databases">
        <authorList>
            <person name="Meier V. D."/>
        </authorList>
    </citation>
    <scope>NUCLEOTIDE SEQUENCE</scope>
    <source>
        <strain evidence="9">AVDCRST_MAG56</strain>
    </source>
</reference>
<keyword evidence="5 8" id="KW-0812">Transmembrane</keyword>
<proteinExistence type="predicted"/>
<protein>
    <submittedName>
        <fullName evidence="9">RND efflux system, inner membrane transporter</fullName>
    </submittedName>
</protein>
<evidence type="ECO:0000256" key="8">
    <source>
        <dbReference type="SAM" id="Phobius"/>
    </source>
</evidence>
<dbReference type="InterPro" id="IPR001036">
    <property type="entry name" value="Acrflvin-R"/>
</dbReference>
<dbReference type="SUPFAM" id="SSF82866">
    <property type="entry name" value="Multidrug efflux transporter AcrB transmembrane domain"/>
    <property type="match status" value="2"/>
</dbReference>
<evidence type="ECO:0000256" key="1">
    <source>
        <dbReference type="ARBA" id="ARBA00004429"/>
    </source>
</evidence>
<evidence type="ECO:0000256" key="3">
    <source>
        <dbReference type="ARBA" id="ARBA00022475"/>
    </source>
</evidence>
<feature type="transmembrane region" description="Helical" evidence="8">
    <location>
        <begin position="463"/>
        <end position="490"/>
    </location>
</feature>
<evidence type="ECO:0000256" key="2">
    <source>
        <dbReference type="ARBA" id="ARBA00022448"/>
    </source>
</evidence>
<dbReference type="Gene3D" id="3.30.70.1430">
    <property type="entry name" value="Multidrug efflux transporter AcrB pore domain"/>
    <property type="match status" value="2"/>
</dbReference>
<dbReference type="GO" id="GO:0005886">
    <property type="term" value="C:plasma membrane"/>
    <property type="evidence" value="ECO:0007669"/>
    <property type="project" value="UniProtKB-SubCell"/>
</dbReference>
<keyword evidence="6 8" id="KW-1133">Transmembrane helix</keyword>
<feature type="transmembrane region" description="Helical" evidence="8">
    <location>
        <begin position="881"/>
        <end position="900"/>
    </location>
</feature>
<keyword evidence="4" id="KW-0997">Cell inner membrane</keyword>
<feature type="transmembrane region" description="Helical" evidence="8">
    <location>
        <begin position="526"/>
        <end position="546"/>
    </location>
</feature>
<keyword evidence="2" id="KW-0813">Transport</keyword>
<dbReference type="FunFam" id="3.30.70.1430:FF:000001">
    <property type="entry name" value="Efflux pump membrane transporter"/>
    <property type="match status" value="1"/>
</dbReference>
<evidence type="ECO:0000313" key="9">
    <source>
        <dbReference type="EMBL" id="CAA9231943.1"/>
    </source>
</evidence>